<dbReference type="STRING" id="1123062.SAMN02745775_103431"/>
<evidence type="ECO:0000259" key="1">
    <source>
        <dbReference type="SMART" id="SM00849"/>
    </source>
</evidence>
<accession>A0A1I4AFS1</accession>
<organism evidence="2 3">
    <name type="scientific">Falsiroseomonas stagni DSM 19981</name>
    <dbReference type="NCBI Taxonomy" id="1123062"/>
    <lineage>
        <taxon>Bacteria</taxon>
        <taxon>Pseudomonadati</taxon>
        <taxon>Pseudomonadota</taxon>
        <taxon>Alphaproteobacteria</taxon>
        <taxon>Acetobacterales</taxon>
        <taxon>Roseomonadaceae</taxon>
        <taxon>Falsiroseomonas</taxon>
    </lineage>
</organism>
<dbReference type="AlphaFoldDB" id="A0A1I4AFS1"/>
<dbReference type="Gene3D" id="3.60.15.10">
    <property type="entry name" value="Ribonuclease Z/Hydroxyacylglutathione hydrolase-like"/>
    <property type="match status" value="1"/>
</dbReference>
<reference evidence="2 3" key="1">
    <citation type="submission" date="2016-10" db="EMBL/GenBank/DDBJ databases">
        <authorList>
            <person name="de Groot N.N."/>
        </authorList>
    </citation>
    <scope>NUCLEOTIDE SEQUENCE [LARGE SCALE GENOMIC DNA]</scope>
    <source>
        <strain evidence="2 3">DSM 19981</strain>
    </source>
</reference>
<proteinExistence type="predicted"/>
<name>A0A1I4AFS1_9PROT</name>
<gene>
    <name evidence="2" type="ORF">SAMN02745775_103431</name>
</gene>
<evidence type="ECO:0000313" key="2">
    <source>
        <dbReference type="EMBL" id="SFK55325.1"/>
    </source>
</evidence>
<dbReference type="PANTHER" id="PTHR42951:SF17">
    <property type="entry name" value="METALLO-BETA-LACTAMASE DOMAIN-CONTAINING PROTEIN"/>
    <property type="match status" value="1"/>
</dbReference>
<dbReference type="InterPro" id="IPR036866">
    <property type="entry name" value="RibonucZ/Hydroxyglut_hydro"/>
</dbReference>
<dbReference type="CDD" id="cd16280">
    <property type="entry name" value="metallo-hydrolase-like_MBL-fold"/>
    <property type="match status" value="1"/>
</dbReference>
<dbReference type="SUPFAM" id="SSF56281">
    <property type="entry name" value="Metallo-hydrolase/oxidoreductase"/>
    <property type="match status" value="1"/>
</dbReference>
<dbReference type="RefSeq" id="WP_092959778.1">
    <property type="nucleotide sequence ID" value="NZ_FOSQ01000003.1"/>
</dbReference>
<feature type="domain" description="Metallo-beta-lactamase" evidence="1">
    <location>
        <begin position="114"/>
        <end position="301"/>
    </location>
</feature>
<dbReference type="PANTHER" id="PTHR42951">
    <property type="entry name" value="METALLO-BETA-LACTAMASE DOMAIN-CONTAINING"/>
    <property type="match status" value="1"/>
</dbReference>
<dbReference type="SMART" id="SM00849">
    <property type="entry name" value="Lactamase_B"/>
    <property type="match status" value="1"/>
</dbReference>
<dbReference type="Pfam" id="PF00753">
    <property type="entry name" value="Lactamase_B"/>
    <property type="match status" value="1"/>
</dbReference>
<dbReference type="Proteomes" id="UP000199473">
    <property type="component" value="Unassembled WGS sequence"/>
</dbReference>
<keyword evidence="3" id="KW-1185">Reference proteome</keyword>
<evidence type="ECO:0000313" key="3">
    <source>
        <dbReference type="Proteomes" id="UP000199473"/>
    </source>
</evidence>
<dbReference type="EMBL" id="FOSQ01000003">
    <property type="protein sequence ID" value="SFK55325.1"/>
    <property type="molecule type" value="Genomic_DNA"/>
</dbReference>
<dbReference type="OrthoDB" id="2971563at2"/>
<protein>
    <submittedName>
        <fullName evidence="2">Metallo-beta-lactamase class B</fullName>
    </submittedName>
</protein>
<dbReference type="InterPro" id="IPR050855">
    <property type="entry name" value="NDM-1-like"/>
</dbReference>
<sequence>MLFPFRRSRPEPRPPLLAEAVIPGRRQLLALGCACCVGLALPPSPAAAQNPAVQQHLAAARAAAGDDLRAYLRLGEVAAPTPGLVSQTPDQLRALPTPPPGAAFDNLHFVGSRWVSAWAITTTEGLILVDAMDNDEDAERIADRGLRSLGMDPARIRTLVVSHGHGDHYGGAGHFVRRYGCRVVCSDADWTMMETGLEFDRPDWGRPPRRDISVRDGELIRLGDTSLEVMITPGHTMGTVTLLFDVRQGGRTHRAMLWGGTAFNFGRRPDRIPRLQGYIDATARAREVAARQNVEVFLSNHNGYDEAVEKLARMQPGAANPFVIGASATQRALTVMHECARATMAAWTA</sequence>
<dbReference type="InterPro" id="IPR001279">
    <property type="entry name" value="Metallo-B-lactamas"/>
</dbReference>